<organism evidence="1 2">
    <name type="scientific">Chrysodeixis includens</name>
    <name type="common">Soybean looper</name>
    <name type="synonym">Pseudoplusia includens</name>
    <dbReference type="NCBI Taxonomy" id="689277"/>
    <lineage>
        <taxon>Eukaryota</taxon>
        <taxon>Metazoa</taxon>
        <taxon>Ecdysozoa</taxon>
        <taxon>Arthropoda</taxon>
        <taxon>Hexapoda</taxon>
        <taxon>Insecta</taxon>
        <taxon>Pterygota</taxon>
        <taxon>Neoptera</taxon>
        <taxon>Endopterygota</taxon>
        <taxon>Lepidoptera</taxon>
        <taxon>Glossata</taxon>
        <taxon>Ditrysia</taxon>
        <taxon>Noctuoidea</taxon>
        <taxon>Noctuidae</taxon>
        <taxon>Plusiinae</taxon>
        <taxon>Chrysodeixis</taxon>
    </lineage>
</organism>
<gene>
    <name evidence="1" type="ORF">CINC_LOCUS9372</name>
</gene>
<proteinExistence type="predicted"/>
<evidence type="ECO:0000313" key="1">
    <source>
        <dbReference type="EMBL" id="CAH0600429.1"/>
    </source>
</evidence>
<keyword evidence="2" id="KW-1185">Reference proteome</keyword>
<protein>
    <submittedName>
        <fullName evidence="1">Uncharacterized protein</fullName>
    </submittedName>
</protein>
<sequence length="145" mass="15847">MCYSILSIVNSVNSDIILISHVFSQFIRSQSHNQGHLSPADAQCDGPANSLILNLADYHLFDSTFYAIPFILVTSVSKTKYKSIRVVGIGRRCRVSAQQPLASDVPLLVGSSLILSHESSTFGGESINPKLYPVRAVAPFHIIFI</sequence>
<dbReference type="Proteomes" id="UP001154114">
    <property type="component" value="Chromosome 3"/>
</dbReference>
<dbReference type="EMBL" id="LR824006">
    <property type="protein sequence ID" value="CAH0600429.1"/>
    <property type="molecule type" value="Genomic_DNA"/>
</dbReference>
<dbReference type="AlphaFoldDB" id="A0A9P0BYW1"/>
<reference evidence="1" key="1">
    <citation type="submission" date="2021-12" db="EMBL/GenBank/DDBJ databases">
        <authorList>
            <person name="King R."/>
        </authorList>
    </citation>
    <scope>NUCLEOTIDE SEQUENCE</scope>
</reference>
<accession>A0A9P0BYW1</accession>
<evidence type="ECO:0000313" key="2">
    <source>
        <dbReference type="Proteomes" id="UP001154114"/>
    </source>
</evidence>
<name>A0A9P0BYW1_CHRIL</name>